<dbReference type="Proteomes" id="UP000270866">
    <property type="component" value="Chromosome 9"/>
</dbReference>
<dbReference type="Gene3D" id="3.90.180.10">
    <property type="entry name" value="Medium-chain alcohol dehydrogenases, catalytic domain"/>
    <property type="match status" value="1"/>
</dbReference>
<dbReference type="SUPFAM" id="SSF50129">
    <property type="entry name" value="GroES-like"/>
    <property type="match status" value="1"/>
</dbReference>
<evidence type="ECO:0000313" key="3">
    <source>
        <dbReference type="Proteomes" id="UP000270866"/>
    </source>
</evidence>
<dbReference type="Pfam" id="PF08240">
    <property type="entry name" value="ADH_N"/>
    <property type="match status" value="1"/>
</dbReference>
<accession>A0A3L6NBV3</accession>
<protein>
    <recommendedName>
        <fullName evidence="1">Alcohol dehydrogenase-like N-terminal domain-containing protein</fullName>
    </recommendedName>
</protein>
<name>A0A3L6NBV3_FUSOX</name>
<reference evidence="2 3" key="1">
    <citation type="journal article" date="2018" name="Sci. Rep.">
        <title>Characterisation of pathogen-specific regions and novel effector candidates in Fusarium oxysporum f. sp. cepae.</title>
        <authorList>
            <person name="Armitage A.D."/>
            <person name="Taylor A."/>
            <person name="Sobczyk M.K."/>
            <person name="Baxter L."/>
            <person name="Greenfield B.P."/>
            <person name="Bates H.J."/>
            <person name="Wilson F."/>
            <person name="Jackson A.C."/>
            <person name="Ott S."/>
            <person name="Harrison R.J."/>
            <person name="Clarkson J.P."/>
        </authorList>
    </citation>
    <scope>NUCLEOTIDE SEQUENCE [LARGE SCALE GENOMIC DNA]</scope>
    <source>
        <strain evidence="2 3">FoC_Fus2</strain>
    </source>
</reference>
<proteinExistence type="predicted"/>
<sequence>MEVFFRASGFGPLKEFPAMLGSECSGTILAVGEGIKGFYIGDH</sequence>
<comment type="caution">
    <text evidence="2">The sequence shown here is derived from an EMBL/GenBank/DDBJ whole genome shotgun (WGS) entry which is preliminary data.</text>
</comment>
<dbReference type="EMBL" id="MRCU01000007">
    <property type="protein sequence ID" value="RKK14683.1"/>
    <property type="molecule type" value="Genomic_DNA"/>
</dbReference>
<evidence type="ECO:0000259" key="1">
    <source>
        <dbReference type="Pfam" id="PF08240"/>
    </source>
</evidence>
<dbReference type="InterPro" id="IPR013154">
    <property type="entry name" value="ADH-like_N"/>
</dbReference>
<feature type="domain" description="Alcohol dehydrogenase-like N-terminal" evidence="1">
    <location>
        <begin position="12"/>
        <end position="43"/>
    </location>
</feature>
<dbReference type="AlphaFoldDB" id="A0A3L6NBV3"/>
<gene>
    <name evidence="2" type="ORF">BFJ65_g11234</name>
</gene>
<evidence type="ECO:0000313" key="2">
    <source>
        <dbReference type="EMBL" id="RKK14683.1"/>
    </source>
</evidence>
<dbReference type="InterPro" id="IPR011032">
    <property type="entry name" value="GroES-like_sf"/>
</dbReference>
<organism evidence="2 3">
    <name type="scientific">Fusarium oxysporum f. sp. cepae</name>
    <dbReference type="NCBI Taxonomy" id="396571"/>
    <lineage>
        <taxon>Eukaryota</taxon>
        <taxon>Fungi</taxon>
        <taxon>Dikarya</taxon>
        <taxon>Ascomycota</taxon>
        <taxon>Pezizomycotina</taxon>
        <taxon>Sordariomycetes</taxon>
        <taxon>Hypocreomycetidae</taxon>
        <taxon>Hypocreales</taxon>
        <taxon>Nectriaceae</taxon>
        <taxon>Fusarium</taxon>
        <taxon>Fusarium oxysporum species complex</taxon>
    </lineage>
</organism>